<accession>A0ABW8LYV3</accession>
<feature type="domain" description="DUF397" evidence="1">
    <location>
        <begin position="26"/>
        <end position="75"/>
    </location>
</feature>
<evidence type="ECO:0000313" key="3">
    <source>
        <dbReference type="Proteomes" id="UP001620295"/>
    </source>
</evidence>
<feature type="domain" description="DUF397" evidence="1">
    <location>
        <begin position="7"/>
        <end position="25"/>
    </location>
</feature>
<dbReference type="Proteomes" id="UP001620295">
    <property type="component" value="Unassembled WGS sequence"/>
</dbReference>
<proteinExistence type="predicted"/>
<name>A0ABW8LYV3_9ACTN</name>
<gene>
    <name evidence="2" type="ORF">ACI2L5_40270</name>
</gene>
<evidence type="ECO:0000313" key="2">
    <source>
        <dbReference type="EMBL" id="MFK4271116.1"/>
    </source>
</evidence>
<dbReference type="EMBL" id="JBJDQH010000016">
    <property type="protein sequence ID" value="MFK4271116.1"/>
    <property type="molecule type" value="Genomic_DNA"/>
</dbReference>
<organism evidence="2 3">
    <name type="scientific">Streptomyces milbemycinicus</name>
    <dbReference type="NCBI Taxonomy" id="476552"/>
    <lineage>
        <taxon>Bacteria</taxon>
        <taxon>Bacillati</taxon>
        <taxon>Actinomycetota</taxon>
        <taxon>Actinomycetes</taxon>
        <taxon>Kitasatosporales</taxon>
        <taxon>Streptomycetaceae</taxon>
        <taxon>Streptomyces</taxon>
    </lineage>
</organism>
<protein>
    <submittedName>
        <fullName evidence="2">DUF397 domain-containing protein</fullName>
    </submittedName>
</protein>
<dbReference type="InterPro" id="IPR007278">
    <property type="entry name" value="DUF397"/>
</dbReference>
<evidence type="ECO:0000259" key="1">
    <source>
        <dbReference type="Pfam" id="PF04149"/>
    </source>
</evidence>
<dbReference type="Pfam" id="PF04149">
    <property type="entry name" value="DUF397"/>
    <property type="match status" value="2"/>
</dbReference>
<comment type="caution">
    <text evidence="2">The sequence shown here is derived from an EMBL/GenBank/DDBJ whole genome shotgun (WGS) entry which is preliminary data.</text>
</comment>
<dbReference type="RefSeq" id="WP_358641044.1">
    <property type="nucleotide sequence ID" value="NZ_JBFAEV010000018.1"/>
</dbReference>
<sequence length="79" mass="8688">MTLKPSEWTKSSYSTNDGPECVEVAYFKSSYSASNSNDCVEVAATPDTIRIRDSKHPRGPQLAVTPAAWTAFLTYAGRR</sequence>
<reference evidence="2 3" key="1">
    <citation type="submission" date="2024-11" db="EMBL/GenBank/DDBJ databases">
        <title>The Natural Products Discovery Center: Release of the First 8490 Sequenced Strains for Exploring Actinobacteria Biosynthetic Diversity.</title>
        <authorList>
            <person name="Kalkreuter E."/>
            <person name="Kautsar S.A."/>
            <person name="Yang D."/>
            <person name="Bader C.D."/>
            <person name="Teijaro C.N."/>
            <person name="Fluegel L."/>
            <person name="Davis C.M."/>
            <person name="Simpson J.R."/>
            <person name="Lauterbach L."/>
            <person name="Steele A.D."/>
            <person name="Gui C."/>
            <person name="Meng S."/>
            <person name="Li G."/>
            <person name="Viehrig K."/>
            <person name="Ye F."/>
            <person name="Su P."/>
            <person name="Kiefer A.F."/>
            <person name="Nichols A."/>
            <person name="Cepeda A.J."/>
            <person name="Yan W."/>
            <person name="Fan B."/>
            <person name="Jiang Y."/>
            <person name="Adhikari A."/>
            <person name="Zheng C.-J."/>
            <person name="Schuster L."/>
            <person name="Cowan T.M."/>
            <person name="Smanski M.J."/>
            <person name="Chevrette M.G."/>
            <person name="De Carvalho L.P.S."/>
            <person name="Shen B."/>
        </authorList>
    </citation>
    <scope>NUCLEOTIDE SEQUENCE [LARGE SCALE GENOMIC DNA]</scope>
    <source>
        <strain evidence="2 3">NPDC020863</strain>
    </source>
</reference>
<keyword evidence="3" id="KW-1185">Reference proteome</keyword>